<evidence type="ECO:0000313" key="3">
    <source>
        <dbReference type="Proteomes" id="UP000027219"/>
    </source>
</evidence>
<dbReference type="Proteomes" id="UP000027219">
    <property type="component" value="Unassembled WGS sequence"/>
</dbReference>
<proteinExistence type="predicted"/>
<sequence length="172" mass="19991">MYISRFLIALVLVSNVVSAERLNMAETGILNFYYSCEEKTEQLCVKSIDSTVDNRVLITFSFDSRNTNFNYEEEQWIYFVRNQMFILLSTLNPEAEKMYSDEHRVYDLSLDSLQQSSVVVGMEALINDKNYAGFSMFFYDDEIKVGETLIPTNMRALAYYNESQGAINIKDY</sequence>
<keyword evidence="3" id="KW-1185">Reference proteome</keyword>
<feature type="chain" id="PRO_5001632239" evidence="1">
    <location>
        <begin position="20"/>
        <end position="172"/>
    </location>
</feature>
<dbReference type="RefSeq" id="WP_032552283.1">
    <property type="nucleotide sequence ID" value="NZ_JFFR01000027.1"/>
</dbReference>
<evidence type="ECO:0000256" key="1">
    <source>
        <dbReference type="SAM" id="SignalP"/>
    </source>
</evidence>
<keyword evidence="1" id="KW-0732">Signal</keyword>
<name>A0A066UKE0_9VIBR</name>
<dbReference type="AlphaFoldDB" id="A0A066UKE0"/>
<gene>
    <name evidence="2" type="ORF">VFDL14_18555</name>
</gene>
<evidence type="ECO:0000313" key="2">
    <source>
        <dbReference type="EMBL" id="KDN27530.1"/>
    </source>
</evidence>
<comment type="caution">
    <text evidence="2">The sequence shown here is derived from an EMBL/GenBank/DDBJ whole genome shotgun (WGS) entry which is preliminary data.</text>
</comment>
<reference evidence="2 3" key="1">
    <citation type="submission" date="2014-02" db="EMBL/GenBank/DDBJ databases">
        <title>Vibrio fortis Dalian14 Genome Sequencing.</title>
        <authorList>
            <person name="Wang Y."/>
            <person name="Song L."/>
            <person name="Liu G."/>
            <person name="Ding J."/>
        </authorList>
    </citation>
    <scope>NUCLEOTIDE SEQUENCE [LARGE SCALE GENOMIC DNA]</scope>
    <source>
        <strain evidence="2 3">Dalian14</strain>
    </source>
</reference>
<feature type="signal peptide" evidence="1">
    <location>
        <begin position="1"/>
        <end position="19"/>
    </location>
</feature>
<organism evidence="2 3">
    <name type="scientific">Vibrio fortis</name>
    <dbReference type="NCBI Taxonomy" id="212667"/>
    <lineage>
        <taxon>Bacteria</taxon>
        <taxon>Pseudomonadati</taxon>
        <taxon>Pseudomonadota</taxon>
        <taxon>Gammaproteobacteria</taxon>
        <taxon>Vibrionales</taxon>
        <taxon>Vibrionaceae</taxon>
        <taxon>Vibrio</taxon>
    </lineage>
</organism>
<accession>A0A066UKE0</accession>
<dbReference type="EMBL" id="JFFR01000027">
    <property type="protein sequence ID" value="KDN27530.1"/>
    <property type="molecule type" value="Genomic_DNA"/>
</dbReference>
<protein>
    <submittedName>
        <fullName evidence="2">Uncharacterized protein</fullName>
    </submittedName>
</protein>